<proteinExistence type="predicted"/>
<dbReference type="EMBL" id="CAMXCT030006692">
    <property type="protein sequence ID" value="CAL4805718.1"/>
    <property type="molecule type" value="Genomic_DNA"/>
</dbReference>
<dbReference type="AlphaFoldDB" id="A0A9P1GNY6"/>
<gene>
    <name evidence="2" type="ORF">C1SCF055_LOCUS42975</name>
</gene>
<protein>
    <submittedName>
        <fullName evidence="2">Uncharacterized protein</fullName>
    </submittedName>
</protein>
<evidence type="ECO:0000313" key="2">
    <source>
        <dbReference type="EMBL" id="CAI4018406.1"/>
    </source>
</evidence>
<feature type="signal peptide" evidence="1">
    <location>
        <begin position="1"/>
        <end position="22"/>
    </location>
</feature>
<reference evidence="2" key="1">
    <citation type="submission" date="2022-10" db="EMBL/GenBank/DDBJ databases">
        <authorList>
            <person name="Chen Y."/>
            <person name="Dougan E. K."/>
            <person name="Chan C."/>
            <person name="Rhodes N."/>
            <person name="Thang M."/>
        </authorList>
    </citation>
    <scope>NUCLEOTIDE SEQUENCE</scope>
</reference>
<evidence type="ECO:0000256" key="1">
    <source>
        <dbReference type="SAM" id="SignalP"/>
    </source>
</evidence>
<dbReference type="EMBL" id="CAMXCT020006692">
    <property type="protein sequence ID" value="CAL1171781.1"/>
    <property type="molecule type" value="Genomic_DNA"/>
</dbReference>
<evidence type="ECO:0000313" key="4">
    <source>
        <dbReference type="Proteomes" id="UP001152797"/>
    </source>
</evidence>
<sequence>MRSVCNRGIILNIMLCWTQVLSLRQDQERLWDQERWWCSSLGIGTCCTSKCNGFHKGIVVGLKYRDPNAPLHSCVAEPGEYKSAKMIDGKRVMDVMSSDDVNQYFPEAKRPLEKSDYLCRETCQITYDDGKDAPVTVIRAGGLSGNVTCIERFDEITAFREY</sequence>
<keyword evidence="1" id="KW-0732">Signal</keyword>
<organism evidence="2">
    <name type="scientific">Cladocopium goreaui</name>
    <dbReference type="NCBI Taxonomy" id="2562237"/>
    <lineage>
        <taxon>Eukaryota</taxon>
        <taxon>Sar</taxon>
        <taxon>Alveolata</taxon>
        <taxon>Dinophyceae</taxon>
        <taxon>Suessiales</taxon>
        <taxon>Symbiodiniaceae</taxon>
        <taxon>Cladocopium</taxon>
    </lineage>
</organism>
<feature type="chain" id="PRO_5043273054" evidence="1">
    <location>
        <begin position="23"/>
        <end position="162"/>
    </location>
</feature>
<accession>A0A9P1GNY6</accession>
<dbReference type="Proteomes" id="UP001152797">
    <property type="component" value="Unassembled WGS sequence"/>
</dbReference>
<evidence type="ECO:0000313" key="3">
    <source>
        <dbReference type="EMBL" id="CAL4805718.1"/>
    </source>
</evidence>
<keyword evidence="4" id="KW-1185">Reference proteome</keyword>
<comment type="caution">
    <text evidence="2">The sequence shown here is derived from an EMBL/GenBank/DDBJ whole genome shotgun (WGS) entry which is preliminary data.</text>
</comment>
<name>A0A9P1GNY6_9DINO</name>
<reference evidence="3 4" key="2">
    <citation type="submission" date="2024-05" db="EMBL/GenBank/DDBJ databases">
        <authorList>
            <person name="Chen Y."/>
            <person name="Shah S."/>
            <person name="Dougan E. K."/>
            <person name="Thang M."/>
            <person name="Chan C."/>
        </authorList>
    </citation>
    <scope>NUCLEOTIDE SEQUENCE [LARGE SCALE GENOMIC DNA]</scope>
</reference>
<dbReference type="EMBL" id="CAMXCT010006692">
    <property type="protein sequence ID" value="CAI4018406.1"/>
    <property type="molecule type" value="Genomic_DNA"/>
</dbReference>